<evidence type="ECO:0000313" key="14">
    <source>
        <dbReference type="Proteomes" id="UP000295375"/>
    </source>
</evidence>
<evidence type="ECO:0000256" key="7">
    <source>
        <dbReference type="ARBA" id="ARBA00023237"/>
    </source>
</evidence>
<dbReference type="SUPFAM" id="SSF56935">
    <property type="entry name" value="Porins"/>
    <property type="match status" value="1"/>
</dbReference>
<dbReference type="CDD" id="cd01347">
    <property type="entry name" value="ligand_gated_channel"/>
    <property type="match status" value="1"/>
</dbReference>
<keyword evidence="3 8" id="KW-1134">Transmembrane beta strand</keyword>
<evidence type="ECO:0000313" key="13">
    <source>
        <dbReference type="EMBL" id="TDQ45572.1"/>
    </source>
</evidence>
<gene>
    <name evidence="13" type="ORF">EV696_11940</name>
</gene>
<organism evidence="13 14">
    <name type="scientific">Permianibacter aggregans</name>
    <dbReference type="NCBI Taxonomy" id="1510150"/>
    <lineage>
        <taxon>Bacteria</taxon>
        <taxon>Pseudomonadati</taxon>
        <taxon>Pseudomonadota</taxon>
        <taxon>Gammaproteobacteria</taxon>
        <taxon>Pseudomonadales</taxon>
        <taxon>Pseudomonadaceae</taxon>
        <taxon>Permianibacter</taxon>
    </lineage>
</organism>
<dbReference type="PANTHER" id="PTHR40980">
    <property type="entry name" value="PLUG DOMAIN-CONTAINING PROTEIN"/>
    <property type="match status" value="1"/>
</dbReference>
<evidence type="ECO:0000256" key="9">
    <source>
        <dbReference type="RuleBase" id="RU003357"/>
    </source>
</evidence>
<keyword evidence="2 8" id="KW-0813">Transport</keyword>
<keyword evidence="7 8" id="KW-0998">Cell outer membrane</keyword>
<dbReference type="Pfam" id="PF07715">
    <property type="entry name" value="Plug"/>
    <property type="match status" value="1"/>
</dbReference>
<evidence type="ECO:0000256" key="2">
    <source>
        <dbReference type="ARBA" id="ARBA00022448"/>
    </source>
</evidence>
<keyword evidence="5 9" id="KW-0798">TonB box</keyword>
<keyword evidence="10" id="KW-0732">Signal</keyword>
<evidence type="ECO:0000256" key="6">
    <source>
        <dbReference type="ARBA" id="ARBA00023136"/>
    </source>
</evidence>
<dbReference type="AlphaFoldDB" id="A0A4R6UGX5"/>
<comment type="subcellular location">
    <subcellularLocation>
        <location evidence="1 8">Cell outer membrane</location>
        <topology evidence="1 8">Multi-pass membrane protein</topology>
    </subcellularLocation>
</comment>
<evidence type="ECO:0000256" key="5">
    <source>
        <dbReference type="ARBA" id="ARBA00023077"/>
    </source>
</evidence>
<dbReference type="InterPro" id="IPR000531">
    <property type="entry name" value="Beta-barrel_TonB"/>
</dbReference>
<dbReference type="PANTHER" id="PTHR40980:SF3">
    <property type="entry name" value="TONB-DEPENDENT RECEPTOR-LIKE BETA-BARREL DOMAIN-CONTAINING PROTEIN"/>
    <property type="match status" value="1"/>
</dbReference>
<evidence type="ECO:0000256" key="10">
    <source>
        <dbReference type="SAM" id="SignalP"/>
    </source>
</evidence>
<keyword evidence="13" id="KW-0675">Receptor</keyword>
<evidence type="ECO:0000259" key="11">
    <source>
        <dbReference type="Pfam" id="PF00593"/>
    </source>
</evidence>
<dbReference type="PROSITE" id="PS52016">
    <property type="entry name" value="TONB_DEPENDENT_REC_3"/>
    <property type="match status" value="1"/>
</dbReference>
<dbReference type="Gene3D" id="2.40.170.20">
    <property type="entry name" value="TonB-dependent receptor, beta-barrel domain"/>
    <property type="match status" value="1"/>
</dbReference>
<keyword evidence="6 8" id="KW-0472">Membrane</keyword>
<protein>
    <submittedName>
        <fullName evidence="13">Iron complex outermembrane receptor protein</fullName>
    </submittedName>
</protein>
<evidence type="ECO:0000256" key="1">
    <source>
        <dbReference type="ARBA" id="ARBA00004571"/>
    </source>
</evidence>
<comment type="caution">
    <text evidence="13">The sequence shown here is derived from an EMBL/GenBank/DDBJ whole genome shotgun (WGS) entry which is preliminary data.</text>
</comment>
<dbReference type="Proteomes" id="UP000295375">
    <property type="component" value="Unassembled WGS sequence"/>
</dbReference>
<dbReference type="InterPro" id="IPR039426">
    <property type="entry name" value="TonB-dep_rcpt-like"/>
</dbReference>
<dbReference type="RefSeq" id="WP_133592638.1">
    <property type="nucleotide sequence ID" value="NZ_CP037953.1"/>
</dbReference>
<keyword evidence="4 8" id="KW-0812">Transmembrane</keyword>
<sequence>MYPFKRSVISLALASALSAGTYAQAAEDATAEQAEAGQEVAQQKDSAKKKEAVVITVTGLRASIERATETKFASDTITEVISAEDIGKLPDMSIADAISRLPGVTAQRTAGRASQINIRGMPDYFSTTLVNGREQVSVSQTRGAEFDQYPSELISSVMLYKTPDATLVGQGLSGTVDLRTAMPLDYNERIINVNIRGEKNSKGELNPEFSDIGERFSISYIDQFMDGKVGLTLGYAHLGSVNQSNRWEAWGYPTADVNSDGTEDIILGGGKVQSSSGEFIRDGFIGVLELKPNDNFRSTVDLFYSEFESNEVLRFMETGLAWSGASLQDPVVDANNIVQEATFVGVRPVLRNDVNRWDDEMLSVGWKNEFSFGDAWEMTLDLSHSEAERKQLVLETYSGLGHASNSSASDTVRVLLDQGTGLARYQYGENYADPQSIVLTDPGGWNQDGFLKNLGTEDELDSLNLSFTHTFQTGWISQVEFGVNYTEREKSRSSDEYFVNLNSSFGDELVIPSDILLGAVDLGFAGNTNSIAYNPLAGLPSTIANNASGSIYTTTSLFHPDVSNKNWTVNEDVMTFFIQANIEADWGVPVRGNIGVQYVDTEQSSVGFNPNQNAQNPAVQTGGISYDELLPSLNLTFEVVDDQLLRVGLGRQLARPRLDDLRANQNVGICNTCGPDEVWSGGGGNPQLKPWLADAFDVTYEIYFGSRGYVAFNAFYKDLKTYIFDQNIDNYDYGFIDTSIYPPGTTLPDTFIGRFSGPANGEGGSLSGFEVAASLPLDVFSDMLEGFGIQANYSAVDSEIEAKGPGSKSPLPGLSEVVHNVTFYYEASGFSARISQRTREDFLAQVQGFGGDLSDRYIRGETITDFQMGYSFAEDSSLDGLSLLLQVNNLTDEPYREYFPDTSMPRFYAEFGTTYLLGASYRF</sequence>
<evidence type="ECO:0000259" key="12">
    <source>
        <dbReference type="Pfam" id="PF07715"/>
    </source>
</evidence>
<dbReference type="Gene3D" id="2.170.130.10">
    <property type="entry name" value="TonB-dependent receptor, plug domain"/>
    <property type="match status" value="1"/>
</dbReference>
<evidence type="ECO:0000256" key="8">
    <source>
        <dbReference type="PROSITE-ProRule" id="PRU01360"/>
    </source>
</evidence>
<evidence type="ECO:0000256" key="4">
    <source>
        <dbReference type="ARBA" id="ARBA00022692"/>
    </source>
</evidence>
<feature type="domain" description="TonB-dependent receptor-like beta-barrel" evidence="11">
    <location>
        <begin position="419"/>
        <end position="890"/>
    </location>
</feature>
<keyword evidence="14" id="KW-1185">Reference proteome</keyword>
<dbReference type="InterPro" id="IPR012910">
    <property type="entry name" value="Plug_dom"/>
</dbReference>
<dbReference type="InterPro" id="IPR010104">
    <property type="entry name" value="TonB_rcpt_bac"/>
</dbReference>
<name>A0A4R6UGX5_9GAMM</name>
<reference evidence="13 14" key="1">
    <citation type="submission" date="2019-03" db="EMBL/GenBank/DDBJ databases">
        <title>Genomic Encyclopedia of Type Strains, Phase IV (KMG-IV): sequencing the most valuable type-strain genomes for metagenomic binning, comparative biology and taxonomic classification.</title>
        <authorList>
            <person name="Goeker M."/>
        </authorList>
    </citation>
    <scope>NUCLEOTIDE SEQUENCE [LARGE SCALE GENOMIC DNA]</scope>
    <source>
        <strain evidence="13 14">DSM 103792</strain>
    </source>
</reference>
<comment type="similarity">
    <text evidence="8 9">Belongs to the TonB-dependent receptor family.</text>
</comment>
<dbReference type="InterPro" id="IPR037066">
    <property type="entry name" value="Plug_dom_sf"/>
</dbReference>
<proteinExistence type="inferred from homology"/>
<dbReference type="GO" id="GO:0009279">
    <property type="term" value="C:cell outer membrane"/>
    <property type="evidence" value="ECO:0007669"/>
    <property type="project" value="UniProtKB-SubCell"/>
</dbReference>
<accession>A0A4R6UGX5</accession>
<evidence type="ECO:0000256" key="3">
    <source>
        <dbReference type="ARBA" id="ARBA00022452"/>
    </source>
</evidence>
<feature type="chain" id="PRO_5020655172" evidence="10">
    <location>
        <begin position="26"/>
        <end position="923"/>
    </location>
</feature>
<dbReference type="NCBIfam" id="TIGR01782">
    <property type="entry name" value="TonB-Xanth-Caul"/>
    <property type="match status" value="1"/>
</dbReference>
<dbReference type="EMBL" id="SNYM01000019">
    <property type="protein sequence ID" value="TDQ45572.1"/>
    <property type="molecule type" value="Genomic_DNA"/>
</dbReference>
<dbReference type="OrthoDB" id="8727862at2"/>
<dbReference type="Pfam" id="PF00593">
    <property type="entry name" value="TonB_dep_Rec_b-barrel"/>
    <property type="match status" value="1"/>
</dbReference>
<feature type="signal peptide" evidence="10">
    <location>
        <begin position="1"/>
        <end position="25"/>
    </location>
</feature>
<feature type="domain" description="TonB-dependent receptor plug" evidence="12">
    <location>
        <begin position="75"/>
        <end position="174"/>
    </location>
</feature>
<dbReference type="InterPro" id="IPR036942">
    <property type="entry name" value="Beta-barrel_TonB_sf"/>
</dbReference>